<comment type="function">
    <text evidence="5">The H protein shuttles the methylamine group of glycine from the P protein to the T protein.</text>
</comment>
<dbReference type="GO" id="GO:0005739">
    <property type="term" value="C:mitochondrion"/>
    <property type="evidence" value="ECO:0007669"/>
    <property type="project" value="UniProtKB-SubCell"/>
</dbReference>
<dbReference type="Pfam" id="PF01597">
    <property type="entry name" value="GCV_H"/>
    <property type="match status" value="1"/>
</dbReference>
<gene>
    <name evidence="7" type="ORF">CANINC_003654</name>
</gene>
<dbReference type="OrthoDB" id="10264154at2759"/>
<feature type="domain" description="Lipoyl-binding" evidence="6">
    <location>
        <begin position="103"/>
        <end position="187"/>
    </location>
</feature>
<accession>A0A4T0WZM5</accession>
<evidence type="ECO:0000259" key="6">
    <source>
        <dbReference type="PROSITE" id="PS50968"/>
    </source>
</evidence>
<dbReference type="InterPro" id="IPR003016">
    <property type="entry name" value="2-oxoA_DH_lipoyl-BS"/>
</dbReference>
<sequence length="212" mass="23511">MESNSESDPNLLRLEIQHMTFNDNSSIPSSFLPINYPNNKIPMFARQLVRNNFRLLTSNVPRFVRFQSTFKLNPESVVFKHSSNPAVKFTNEHEWIAVHPDGTGFIGITNHAADALGDATFIELPSHQIGESVASGETVSSVESVKSASDIYSPIDCEIIEVNETLDSNPELINADPMGEGWIVKVKVAENASLDDLMDAEAYQTFVENSDH</sequence>
<reference evidence="7 8" key="1">
    <citation type="journal article" date="2019" name="Front. Genet.">
        <title>Whole-Genome Sequencing of the Opportunistic Yeast Pathogen Candida inconspicua Uncovers Its Hybrid Origin.</title>
        <authorList>
            <person name="Mixao V."/>
            <person name="Hansen A.P."/>
            <person name="Saus E."/>
            <person name="Boekhout T."/>
            <person name="Lass-Florl C."/>
            <person name="Gabaldon T."/>
        </authorList>
    </citation>
    <scope>NUCLEOTIDE SEQUENCE [LARGE SCALE GENOMIC DNA]</scope>
    <source>
        <strain evidence="7 8">CBS 180</strain>
    </source>
</reference>
<dbReference type="GO" id="GO:0019464">
    <property type="term" value="P:glycine decarboxylation via glycine cleavage system"/>
    <property type="evidence" value="ECO:0007669"/>
    <property type="project" value="UniProtKB-UniRule"/>
</dbReference>
<evidence type="ECO:0000256" key="3">
    <source>
        <dbReference type="ARBA" id="ARBA00022946"/>
    </source>
</evidence>
<dbReference type="HAMAP" id="MF_00272">
    <property type="entry name" value="GcvH"/>
    <property type="match status" value="1"/>
</dbReference>
<dbReference type="PROSITE" id="PS50968">
    <property type="entry name" value="BIOTINYL_LIPOYL"/>
    <property type="match status" value="1"/>
</dbReference>
<dbReference type="InterPro" id="IPR033753">
    <property type="entry name" value="GCV_H/Fam206"/>
</dbReference>
<dbReference type="Proteomes" id="UP000307173">
    <property type="component" value="Unassembled WGS sequence"/>
</dbReference>
<dbReference type="PANTHER" id="PTHR11715">
    <property type="entry name" value="GLYCINE CLEAVAGE SYSTEM H PROTEIN"/>
    <property type="match status" value="1"/>
</dbReference>
<evidence type="ECO:0000256" key="4">
    <source>
        <dbReference type="PIRSR" id="PIRSR617453-50"/>
    </source>
</evidence>
<dbReference type="NCBIfam" id="NF002270">
    <property type="entry name" value="PRK01202.1"/>
    <property type="match status" value="1"/>
</dbReference>
<evidence type="ECO:0000313" key="8">
    <source>
        <dbReference type="Proteomes" id="UP000307173"/>
    </source>
</evidence>
<evidence type="ECO:0000313" key="7">
    <source>
        <dbReference type="EMBL" id="TID19859.1"/>
    </source>
</evidence>
<name>A0A4T0WZM5_9ASCO</name>
<evidence type="ECO:0000256" key="2">
    <source>
        <dbReference type="ARBA" id="ARBA00022823"/>
    </source>
</evidence>
<dbReference type="AlphaFoldDB" id="A0A4T0WZM5"/>
<comment type="caution">
    <text evidence="7">The sequence shown here is derived from an EMBL/GenBank/DDBJ whole genome shotgun (WGS) entry which is preliminary data.</text>
</comment>
<keyword evidence="5" id="KW-0496">Mitochondrion</keyword>
<dbReference type="NCBIfam" id="TIGR00527">
    <property type="entry name" value="gcvH"/>
    <property type="match status" value="1"/>
</dbReference>
<feature type="modified residue" description="N6-lipoyllysine" evidence="4">
    <location>
        <position position="146"/>
    </location>
</feature>
<evidence type="ECO:0000256" key="5">
    <source>
        <dbReference type="RuleBase" id="RU364055"/>
    </source>
</evidence>
<dbReference type="InterPro" id="IPR017453">
    <property type="entry name" value="GCV_H_sub"/>
</dbReference>
<evidence type="ECO:0000256" key="1">
    <source>
        <dbReference type="ARBA" id="ARBA00009249"/>
    </source>
</evidence>
<dbReference type="Gene3D" id="2.40.50.100">
    <property type="match status" value="1"/>
</dbReference>
<proteinExistence type="inferred from homology"/>
<comment type="cofactor">
    <cofactor evidence="5">
        <name>(R)-lipoate</name>
        <dbReference type="ChEBI" id="CHEBI:83088"/>
    </cofactor>
    <text evidence="5">Binds 1 lipoyl cofactor covalently.</text>
</comment>
<organism evidence="7 8">
    <name type="scientific">Pichia inconspicua</name>
    <dbReference type="NCBI Taxonomy" id="52247"/>
    <lineage>
        <taxon>Eukaryota</taxon>
        <taxon>Fungi</taxon>
        <taxon>Dikarya</taxon>
        <taxon>Ascomycota</taxon>
        <taxon>Saccharomycotina</taxon>
        <taxon>Pichiomycetes</taxon>
        <taxon>Pichiales</taxon>
        <taxon>Pichiaceae</taxon>
        <taxon>Pichia</taxon>
    </lineage>
</organism>
<comment type="subunit">
    <text evidence="5">The glycine cleavage system is composed of four proteins: P, T, L and H.</text>
</comment>
<dbReference type="InterPro" id="IPR011053">
    <property type="entry name" value="Single_hybrid_motif"/>
</dbReference>
<comment type="similarity">
    <text evidence="1 5">Belongs to the GcvH family.</text>
</comment>
<dbReference type="CDD" id="cd06848">
    <property type="entry name" value="GCS_H"/>
    <property type="match status" value="1"/>
</dbReference>
<keyword evidence="2 4" id="KW-0450">Lipoyl</keyword>
<protein>
    <recommendedName>
        <fullName evidence="5">Glycine cleavage system H protein</fullName>
    </recommendedName>
</protein>
<dbReference type="EMBL" id="SELW01000586">
    <property type="protein sequence ID" value="TID19859.1"/>
    <property type="molecule type" value="Genomic_DNA"/>
</dbReference>
<keyword evidence="8" id="KW-1185">Reference proteome</keyword>
<dbReference type="STRING" id="52247.A0A4T0WZM5"/>
<dbReference type="InterPro" id="IPR000089">
    <property type="entry name" value="Biotin_lipoyl"/>
</dbReference>
<dbReference type="InterPro" id="IPR002930">
    <property type="entry name" value="GCV_H"/>
</dbReference>
<dbReference type="SUPFAM" id="SSF51230">
    <property type="entry name" value="Single hybrid motif"/>
    <property type="match status" value="1"/>
</dbReference>
<keyword evidence="3 5" id="KW-0809">Transit peptide</keyword>
<dbReference type="PROSITE" id="PS00189">
    <property type="entry name" value="LIPOYL"/>
    <property type="match status" value="1"/>
</dbReference>
<dbReference type="PANTHER" id="PTHR11715:SF3">
    <property type="entry name" value="GLYCINE CLEAVAGE SYSTEM H PROTEIN-RELATED"/>
    <property type="match status" value="1"/>
</dbReference>
<comment type="subcellular location">
    <subcellularLocation>
        <location evidence="5">Mitochondrion</location>
    </subcellularLocation>
</comment>
<dbReference type="GO" id="GO:0005960">
    <property type="term" value="C:glycine cleavage complex"/>
    <property type="evidence" value="ECO:0007669"/>
    <property type="project" value="UniProtKB-UniRule"/>
</dbReference>
<dbReference type="GO" id="GO:0009249">
    <property type="term" value="P:protein lipoylation"/>
    <property type="evidence" value="ECO:0007669"/>
    <property type="project" value="TreeGrafter"/>
</dbReference>